<dbReference type="AlphaFoldDB" id="A0AA38PMA4"/>
<feature type="signal peptide" evidence="2">
    <location>
        <begin position="1"/>
        <end position="19"/>
    </location>
</feature>
<protein>
    <submittedName>
        <fullName evidence="3">Uncharacterized protein</fullName>
    </submittedName>
</protein>
<feature type="region of interest" description="Disordered" evidence="1">
    <location>
        <begin position="28"/>
        <end position="120"/>
    </location>
</feature>
<dbReference type="Proteomes" id="UP001163846">
    <property type="component" value="Unassembled WGS sequence"/>
</dbReference>
<name>A0AA38PMA4_9AGAR</name>
<comment type="caution">
    <text evidence="3">The sequence shown here is derived from an EMBL/GenBank/DDBJ whole genome shotgun (WGS) entry which is preliminary data.</text>
</comment>
<sequence length="253" mass="26817">MRFLTTLLPLITLAVRVAATSSDIALENLNPPVHDSLDPDSPGSSRPSTPNSLNSKPVTPSGPLNDPSHPDPVYLRPGTPNPDANPVPVKVLNLDLSGPNHRNSDLEAGRRQGAVGPAPPSGHLENRVCVRMPTGREVVYGTVVALGCAVIVITCLEQTGKTHIMEAIINALWGQKDHGHSGNTRRGLGGKLNGVPDQCGAVTACDCKDAKMIAVTGANGEINFQPAAKHTTREVIKSVYRRRMLSDGKEESE</sequence>
<keyword evidence="2" id="KW-0732">Signal</keyword>
<proteinExistence type="predicted"/>
<evidence type="ECO:0000256" key="1">
    <source>
        <dbReference type="SAM" id="MobiDB-lite"/>
    </source>
</evidence>
<dbReference type="EMBL" id="MU805939">
    <property type="protein sequence ID" value="KAJ3845263.1"/>
    <property type="molecule type" value="Genomic_DNA"/>
</dbReference>
<gene>
    <name evidence="3" type="ORF">F5878DRAFT_599811</name>
</gene>
<feature type="compositionally biased region" description="Polar residues" evidence="1">
    <location>
        <begin position="42"/>
        <end position="58"/>
    </location>
</feature>
<reference evidence="3" key="1">
    <citation type="submission" date="2022-08" db="EMBL/GenBank/DDBJ databases">
        <authorList>
            <consortium name="DOE Joint Genome Institute"/>
            <person name="Min B."/>
            <person name="Riley R."/>
            <person name="Sierra-Patev S."/>
            <person name="Naranjo-Ortiz M."/>
            <person name="Looney B."/>
            <person name="Konkel Z."/>
            <person name="Slot J.C."/>
            <person name="Sakamoto Y."/>
            <person name="Steenwyk J.L."/>
            <person name="Rokas A."/>
            <person name="Carro J."/>
            <person name="Camarero S."/>
            <person name="Ferreira P."/>
            <person name="Molpeceres G."/>
            <person name="Ruiz-Duenas F.J."/>
            <person name="Serrano A."/>
            <person name="Henrissat B."/>
            <person name="Drula E."/>
            <person name="Hughes K.W."/>
            <person name="Mata J.L."/>
            <person name="Ishikawa N.K."/>
            <person name="Vargas-Isla R."/>
            <person name="Ushijima S."/>
            <person name="Smith C.A."/>
            <person name="Ahrendt S."/>
            <person name="Andreopoulos W."/>
            <person name="He G."/>
            <person name="Labutti K."/>
            <person name="Lipzen A."/>
            <person name="Ng V."/>
            <person name="Sandor L."/>
            <person name="Barry K."/>
            <person name="Martinez A.T."/>
            <person name="Xiao Y."/>
            <person name="Gibbons J.G."/>
            <person name="Terashima K."/>
            <person name="Hibbett D.S."/>
            <person name="Grigoriev I.V."/>
        </authorList>
    </citation>
    <scope>NUCLEOTIDE SEQUENCE</scope>
    <source>
        <strain evidence="3">TFB9207</strain>
    </source>
</reference>
<evidence type="ECO:0000313" key="4">
    <source>
        <dbReference type="Proteomes" id="UP001163846"/>
    </source>
</evidence>
<feature type="chain" id="PRO_5041449840" evidence="2">
    <location>
        <begin position="20"/>
        <end position="253"/>
    </location>
</feature>
<accession>A0AA38PMA4</accession>
<keyword evidence="4" id="KW-1185">Reference proteome</keyword>
<evidence type="ECO:0000313" key="3">
    <source>
        <dbReference type="EMBL" id="KAJ3845263.1"/>
    </source>
</evidence>
<evidence type="ECO:0000256" key="2">
    <source>
        <dbReference type="SAM" id="SignalP"/>
    </source>
</evidence>
<organism evidence="3 4">
    <name type="scientific">Lentinula raphanica</name>
    <dbReference type="NCBI Taxonomy" id="153919"/>
    <lineage>
        <taxon>Eukaryota</taxon>
        <taxon>Fungi</taxon>
        <taxon>Dikarya</taxon>
        <taxon>Basidiomycota</taxon>
        <taxon>Agaricomycotina</taxon>
        <taxon>Agaricomycetes</taxon>
        <taxon>Agaricomycetidae</taxon>
        <taxon>Agaricales</taxon>
        <taxon>Marasmiineae</taxon>
        <taxon>Omphalotaceae</taxon>
        <taxon>Lentinula</taxon>
    </lineage>
</organism>